<proteinExistence type="predicted"/>
<feature type="region of interest" description="Disordered" evidence="1">
    <location>
        <begin position="1"/>
        <end position="26"/>
    </location>
</feature>
<dbReference type="AlphaFoldDB" id="A0A9W9L041"/>
<comment type="caution">
    <text evidence="2">The sequence shown here is derived from an EMBL/GenBank/DDBJ whole genome shotgun (WGS) entry which is preliminary data.</text>
</comment>
<gene>
    <name evidence="2" type="ORF">N7515_005735</name>
</gene>
<dbReference type="EMBL" id="JAPQKL010000005">
    <property type="protein sequence ID" value="KAJ5129696.1"/>
    <property type="molecule type" value="Genomic_DNA"/>
</dbReference>
<keyword evidence="3" id="KW-1185">Reference proteome</keyword>
<evidence type="ECO:0000313" key="3">
    <source>
        <dbReference type="Proteomes" id="UP001149079"/>
    </source>
</evidence>
<evidence type="ECO:0000256" key="1">
    <source>
        <dbReference type="SAM" id="MobiDB-lite"/>
    </source>
</evidence>
<dbReference type="RefSeq" id="XP_056520075.1">
    <property type="nucleotide sequence ID" value="XM_056666479.1"/>
</dbReference>
<evidence type="ECO:0000313" key="2">
    <source>
        <dbReference type="EMBL" id="KAJ5129696.1"/>
    </source>
</evidence>
<reference evidence="2" key="1">
    <citation type="submission" date="2022-11" db="EMBL/GenBank/DDBJ databases">
        <authorList>
            <person name="Petersen C."/>
        </authorList>
    </citation>
    <scope>NUCLEOTIDE SEQUENCE</scope>
    <source>
        <strain evidence="2">IBT 22155</strain>
    </source>
</reference>
<accession>A0A9W9L041</accession>
<name>A0A9W9L041_9EURO</name>
<dbReference type="GeneID" id="81405649"/>
<feature type="compositionally biased region" description="Basic and acidic residues" evidence="1">
    <location>
        <begin position="342"/>
        <end position="356"/>
    </location>
</feature>
<dbReference type="Proteomes" id="UP001149079">
    <property type="component" value="Unassembled WGS sequence"/>
</dbReference>
<protein>
    <submittedName>
        <fullName evidence="2">Uncharacterized protein</fullName>
    </submittedName>
</protein>
<feature type="compositionally biased region" description="Basic and acidic residues" evidence="1">
    <location>
        <begin position="1"/>
        <end position="23"/>
    </location>
</feature>
<dbReference type="OrthoDB" id="4507769at2759"/>
<sequence length="383" mass="43342">MPAIKEGENRRRNQQRRDLRHDNPVNTSLCHEINKLRQILKSVYSDLREREDKLQNALLEEILNVELEKARSLQVAQETERNTIRKEANERDESLKAEMAKMAFHLTPVTTTPKPWNVVARQNKPAKDTRPYQQSPQLNQGTMHHLHKSTIMPSPVQIEFTNLESPLDNSAELIQRIRASLSREATTENVKVKGLKMLPNNRVLVFVETRRQAETMIEHNEWSHAIEGCRMADKILFPIKVDSINRNHVFDAAGNISDEFYSSIGEENACTIPKAIWLSGKKAYGSLIAYVKQKRGNRGPTDLGDASVEEDESQFIKEEPVSNAAHDGELEPPESDATYGGKPEDPEPSKVKKESGDDATPVVDSDDDQAPEVREEPQEGQDV</sequence>
<feature type="region of interest" description="Disordered" evidence="1">
    <location>
        <begin position="295"/>
        <end position="383"/>
    </location>
</feature>
<organism evidence="2 3">
    <name type="scientific">Penicillium bovifimosum</name>
    <dbReference type="NCBI Taxonomy" id="126998"/>
    <lineage>
        <taxon>Eukaryota</taxon>
        <taxon>Fungi</taxon>
        <taxon>Dikarya</taxon>
        <taxon>Ascomycota</taxon>
        <taxon>Pezizomycotina</taxon>
        <taxon>Eurotiomycetes</taxon>
        <taxon>Eurotiomycetidae</taxon>
        <taxon>Eurotiales</taxon>
        <taxon>Aspergillaceae</taxon>
        <taxon>Penicillium</taxon>
    </lineage>
</organism>
<reference evidence="2" key="2">
    <citation type="journal article" date="2023" name="IMA Fungus">
        <title>Comparative genomic study of the Penicillium genus elucidates a diverse pangenome and 15 lateral gene transfer events.</title>
        <authorList>
            <person name="Petersen C."/>
            <person name="Sorensen T."/>
            <person name="Nielsen M.R."/>
            <person name="Sondergaard T.E."/>
            <person name="Sorensen J.L."/>
            <person name="Fitzpatrick D.A."/>
            <person name="Frisvad J.C."/>
            <person name="Nielsen K.L."/>
        </authorList>
    </citation>
    <scope>NUCLEOTIDE SEQUENCE</scope>
    <source>
        <strain evidence="2">IBT 22155</strain>
    </source>
</reference>